<dbReference type="PANTHER" id="PTHR36379:SF1">
    <property type="entry name" value="PUTATIVE RECOMBINATION INITIATION DEFECT 1-RELATED"/>
    <property type="match status" value="1"/>
</dbReference>
<organism evidence="2 3">
    <name type="scientific">Citrullus colocynthis</name>
    <name type="common">colocynth</name>
    <dbReference type="NCBI Taxonomy" id="252529"/>
    <lineage>
        <taxon>Eukaryota</taxon>
        <taxon>Viridiplantae</taxon>
        <taxon>Streptophyta</taxon>
        <taxon>Embryophyta</taxon>
        <taxon>Tracheophyta</taxon>
        <taxon>Spermatophyta</taxon>
        <taxon>Magnoliopsida</taxon>
        <taxon>eudicotyledons</taxon>
        <taxon>Gunneridae</taxon>
        <taxon>Pentapetalae</taxon>
        <taxon>rosids</taxon>
        <taxon>fabids</taxon>
        <taxon>Cucurbitales</taxon>
        <taxon>Cucurbitaceae</taxon>
        <taxon>Benincaseae</taxon>
        <taxon>Citrullus</taxon>
    </lineage>
</organism>
<feature type="region of interest" description="Disordered" evidence="1">
    <location>
        <begin position="1"/>
        <end position="23"/>
    </location>
</feature>
<reference evidence="2 3" key="1">
    <citation type="submission" date="2024-03" db="EMBL/GenBank/DDBJ databases">
        <authorList>
            <person name="Gkanogiannis A."/>
            <person name="Becerra Lopez-Lavalle L."/>
        </authorList>
    </citation>
    <scope>NUCLEOTIDE SEQUENCE [LARGE SCALE GENOMIC DNA]</scope>
</reference>
<sequence>MSYGHPELEPTQEEEDQSIPPKSCSHGHPSSLCLHTEEGGTICLLCFSNLISDPFSPTVHVSYALSQFSQALSQPPFLRTFLTFHSHLIVAPFVAALSSFDDDPIVRQLNDLVRHLCDITEIDGDGSLCDDFIARVSDRLSSGALAWSRRQVYMLHCYGMLLNYRTNNFDGQIKNIDSIVSNLVAGLELPSEEIRGEILFVLYKLSTIQYASNHSNEIDLLSAFCPKLLYLSLEALMKTQNDDVRLNCVALLTVLAQRGLLGSEHEYYSKFNEKEPDELPLNRLFAEAIKGPLLSSDRELQLSTLELIIRSLSSEGNSIKPIQLFVEENIVDYVFEILRFSEGKDPLARACLQALDILSRAGLPFNQRLAVGFATLIPVLRHVAEVPFHPVHTQTLGLILKCISQCPGVVAVSHVEELVRTLTNMLYKNVNGEMGLHRDTFATTCTILVTIMKSPSHRVPHLATSVQEVLEHVVLFCLSTFETQPTQLLHSLYLLKELYVYSQVNTIMDDSTTKEMKTCVLDVCTTHLLPWLLATINVVEEELVLGILETFHSILLQDPDIRTIDFANTLLSSCWFSFSFRCLGSFPSEKMKWRVYLMLSSLVDVIFGNDSGQCIREAVSFLPSDPVDLLFLLGQKSSNDLELSSSQSAVLLLIYASSLHGDRLADEKLVLASLEQYILVSKSGLLCGYHEPFTVTQLVNIYGFCRSVADARGHTSYSSEAERILFQLVTESEWDMHSSRIHRSSLQWLFKQEKIRNPLCYQVLKICQILGPNGTGTTTVHNQFIGAREIAELVAEGENYAAIILIHLLEQLVEEGVEHHIILVVNFVSTIVNIFPSSADQLRVHGIGNAIKLLFYEIKNPYSKQTFKAVLLLVVSILKSWRTAMLSNDEAWLAVTVKLLDWISPTDVKDRWTSENLLVVAILSLILHHSTNGRLIEASKSVLFHTPVASATKSVLHEACSKGPALIDDHEGTNKGKTIILVLFLVYFSMRSLQAVLPGAINWQNNLGQSNGTELSFICISCHDLCRLLHFGSSSIKLVASYCLFELFTRLSEQRTSKQEELRCTTNYLMSVIATLEGLVVYSDRRVATNCSLCLSMVLGWKEMDMQETRVIVKNKWCRIIVEELAASISLPLASNAFAGNRPAIYVTVALLKLQKDFGWMQSIFDEACISGIIENVTTNNLSPEMVSLFRELLNSKFMVADHISRLNLALQTCRNQIYYVNDGDTQTEKEIGDVFANVDDELGDVCEYLNHLIQSDSKKNKRLLKEIEMFFRALEEKDTS</sequence>
<dbReference type="EMBL" id="OZ021745">
    <property type="protein sequence ID" value="CAK9313758.1"/>
    <property type="molecule type" value="Genomic_DNA"/>
</dbReference>
<evidence type="ECO:0000313" key="2">
    <source>
        <dbReference type="EMBL" id="CAK9313758.1"/>
    </source>
</evidence>
<dbReference type="InterPro" id="IPR016024">
    <property type="entry name" value="ARM-type_fold"/>
</dbReference>
<proteinExistence type="predicted"/>
<dbReference type="Proteomes" id="UP001642487">
    <property type="component" value="Chromosome 11"/>
</dbReference>
<dbReference type="PANTHER" id="PTHR36379">
    <property type="entry name" value="PROTEIN PRD1"/>
    <property type="match status" value="1"/>
</dbReference>
<gene>
    <name evidence="2" type="ORF">CITCOLO1_LOCUS5493</name>
</gene>
<dbReference type="SUPFAM" id="SSF48371">
    <property type="entry name" value="ARM repeat"/>
    <property type="match status" value="1"/>
</dbReference>
<evidence type="ECO:0000313" key="3">
    <source>
        <dbReference type="Proteomes" id="UP001642487"/>
    </source>
</evidence>
<accession>A0ABP0XZZ8</accession>
<dbReference type="Gene3D" id="1.25.10.10">
    <property type="entry name" value="Leucine-rich Repeat Variant"/>
    <property type="match status" value="1"/>
</dbReference>
<name>A0ABP0XZZ8_9ROSI</name>
<keyword evidence="3" id="KW-1185">Reference proteome</keyword>
<dbReference type="InterPro" id="IPR011989">
    <property type="entry name" value="ARM-like"/>
</dbReference>
<dbReference type="InterPro" id="IPR044968">
    <property type="entry name" value="PRD1"/>
</dbReference>
<protein>
    <recommendedName>
        <fullName evidence="4">Protein PRD1</fullName>
    </recommendedName>
</protein>
<evidence type="ECO:0000256" key="1">
    <source>
        <dbReference type="SAM" id="MobiDB-lite"/>
    </source>
</evidence>
<evidence type="ECO:0008006" key="4">
    <source>
        <dbReference type="Google" id="ProtNLM"/>
    </source>
</evidence>